<feature type="transmembrane region" description="Helical" evidence="2">
    <location>
        <begin position="451"/>
        <end position="471"/>
    </location>
</feature>
<feature type="transmembrane region" description="Helical" evidence="2">
    <location>
        <begin position="272"/>
        <end position="288"/>
    </location>
</feature>
<feature type="transmembrane region" description="Helical" evidence="2">
    <location>
        <begin position="509"/>
        <end position="531"/>
    </location>
</feature>
<evidence type="ECO:0000313" key="4">
    <source>
        <dbReference type="Proteomes" id="UP001589702"/>
    </source>
</evidence>
<feature type="region of interest" description="Disordered" evidence="1">
    <location>
        <begin position="1"/>
        <end position="29"/>
    </location>
</feature>
<keyword evidence="4" id="KW-1185">Reference proteome</keyword>
<comment type="caution">
    <text evidence="3">The sequence shown here is derived from an EMBL/GenBank/DDBJ whole genome shotgun (WGS) entry which is preliminary data.</text>
</comment>
<feature type="transmembrane region" description="Helical" evidence="2">
    <location>
        <begin position="199"/>
        <end position="219"/>
    </location>
</feature>
<dbReference type="Proteomes" id="UP001589702">
    <property type="component" value="Unassembled WGS sequence"/>
</dbReference>
<feature type="transmembrane region" description="Helical" evidence="2">
    <location>
        <begin position="249"/>
        <end position="266"/>
    </location>
</feature>
<evidence type="ECO:0008006" key="5">
    <source>
        <dbReference type="Google" id="ProtNLM"/>
    </source>
</evidence>
<sequence>MVDARPDVPESEPPTRFAPEPLRRKSEPASPLRSAVAYLARTFGPGEVGLGEVRSGAPGSPRLRGVALLSGTLASLVMIVRLFVPQTVGMAEQGAGQQLLCSLGVRNLRPWGYTDFTNFIHPSWVPHQYFGEACGFTGSGEPVYSSQLLLLWLGKWLTPVLGWGPGLDTRAVGIVCCVVFGALVAGFVAALPGRRPFRVLIAALVTLLTADGVFADFFVSPYSEPAAILGTLALAVALLRYWNSGRPRWASVLMVVFAAAFTVSAMPQMVSWLPAVALALLWLPSDARRRASSARRRWQAFVMPAAAVVVIAGVAVAFLAVEPKRATEVNLYHTVFASILPDSPDPVADLKWLGLDRSFVTAVGSTMDSINSAVHNPHYPQFGEQINPGKIATFFATHPERLIGLGERGISALLTPELSDAGSYMADSGQGPGVKERRVPVVLGLYTAMKAAPVALLGLHLLTLLLGLAVAARRKSGIGRLAVVMVLGCWAQFWVVLILEGQPEIHRQMIVAGFMSALCVPLLVALVSILASKSTQPQSQPHVL</sequence>
<feature type="transmembrane region" description="Helical" evidence="2">
    <location>
        <begin position="225"/>
        <end position="242"/>
    </location>
</feature>
<keyword evidence="2" id="KW-0472">Membrane</keyword>
<protein>
    <recommendedName>
        <fullName evidence="5">Dolichyl-phosphate-mannose-protein mannosyltransferase</fullName>
    </recommendedName>
</protein>
<feature type="transmembrane region" description="Helical" evidence="2">
    <location>
        <begin position="478"/>
        <end position="497"/>
    </location>
</feature>
<dbReference type="RefSeq" id="WP_234751593.1">
    <property type="nucleotide sequence ID" value="NZ_BAAAWN010000001.1"/>
</dbReference>
<reference evidence="3 4" key="1">
    <citation type="submission" date="2024-09" db="EMBL/GenBank/DDBJ databases">
        <authorList>
            <person name="Sun Q."/>
            <person name="Mori K."/>
        </authorList>
    </citation>
    <scope>NUCLEOTIDE SEQUENCE [LARGE SCALE GENOMIC DNA]</scope>
    <source>
        <strain evidence="3 4">JCM 1334</strain>
    </source>
</reference>
<keyword evidence="2" id="KW-0812">Transmembrane</keyword>
<feature type="transmembrane region" description="Helical" evidence="2">
    <location>
        <begin position="300"/>
        <end position="321"/>
    </location>
</feature>
<accession>A0ABV5Y2I0</accession>
<feature type="transmembrane region" description="Helical" evidence="2">
    <location>
        <begin position="63"/>
        <end position="84"/>
    </location>
</feature>
<evidence type="ECO:0000256" key="1">
    <source>
        <dbReference type="SAM" id="MobiDB-lite"/>
    </source>
</evidence>
<gene>
    <name evidence="3" type="ORF">ACFFP1_14845</name>
</gene>
<proteinExistence type="predicted"/>
<name>A0ABV5Y2I0_ARTRM</name>
<feature type="transmembrane region" description="Helical" evidence="2">
    <location>
        <begin position="171"/>
        <end position="192"/>
    </location>
</feature>
<evidence type="ECO:0000256" key="2">
    <source>
        <dbReference type="SAM" id="Phobius"/>
    </source>
</evidence>
<organism evidence="3 4">
    <name type="scientific">Arthrobacter ramosus</name>
    <dbReference type="NCBI Taxonomy" id="1672"/>
    <lineage>
        <taxon>Bacteria</taxon>
        <taxon>Bacillati</taxon>
        <taxon>Actinomycetota</taxon>
        <taxon>Actinomycetes</taxon>
        <taxon>Micrococcales</taxon>
        <taxon>Micrococcaceae</taxon>
        <taxon>Arthrobacter</taxon>
    </lineage>
</organism>
<dbReference type="EMBL" id="JBHMBC010000025">
    <property type="protein sequence ID" value="MFB9820774.1"/>
    <property type="molecule type" value="Genomic_DNA"/>
</dbReference>
<keyword evidence="2" id="KW-1133">Transmembrane helix</keyword>
<evidence type="ECO:0000313" key="3">
    <source>
        <dbReference type="EMBL" id="MFB9820774.1"/>
    </source>
</evidence>